<comment type="catalytic activity">
    <reaction evidence="10">
        <text>Zn(2+)(in) + ATP + H2O = Zn(2+)(out) + ADP + phosphate + H(+)</text>
        <dbReference type="Rhea" id="RHEA:20621"/>
        <dbReference type="ChEBI" id="CHEBI:15377"/>
        <dbReference type="ChEBI" id="CHEBI:15378"/>
        <dbReference type="ChEBI" id="CHEBI:29105"/>
        <dbReference type="ChEBI" id="CHEBI:30616"/>
        <dbReference type="ChEBI" id="CHEBI:43474"/>
        <dbReference type="ChEBI" id="CHEBI:456216"/>
        <dbReference type="EC" id="7.2.2.12"/>
    </reaction>
</comment>
<dbReference type="InterPro" id="IPR023298">
    <property type="entry name" value="ATPase_P-typ_TM_dom_sf"/>
</dbReference>
<dbReference type="PANTHER" id="PTHR48085">
    <property type="entry name" value="CADMIUM/ZINC-TRANSPORTING ATPASE HMA2-RELATED"/>
    <property type="match status" value="1"/>
</dbReference>
<dbReference type="InterPro" id="IPR027256">
    <property type="entry name" value="P-typ_ATPase_IB"/>
</dbReference>
<evidence type="ECO:0000256" key="5">
    <source>
        <dbReference type="ARBA" id="ARBA00022723"/>
    </source>
</evidence>
<dbReference type="OrthoDB" id="2490525at2"/>
<dbReference type="Proteomes" id="UP000006176">
    <property type="component" value="Chromosome"/>
</dbReference>
<keyword evidence="11" id="KW-1003">Cell membrane</keyword>
<dbReference type="InterPro" id="IPR008250">
    <property type="entry name" value="ATPase_P-typ_transduc_dom_A_sf"/>
</dbReference>
<sequence length="724" mass="77268">MNEISIKSFVSGRVRLKCEAFKTVSTHSLETLLSPLVFEQRLNRACASLILRFDPLKSSLESILEALQTSLHVRIKTPELSASAALYCDACSSCHVKSLDAKTPVSWRSKMVGFALLSVYALGLFVVETFFATSVALSFLPAVTAIVAFVAALPLFQEAIEDVKARRFSLHSFMAVALLGAILGGEVTAAFEIIYILRGGMLLEEYTAERSKKQIHELMALGVKKAYVVVDEVELEVDVSEIKEGDIVVARSGEKIAVDGIISEGSAEIDEAAINGRSEPALRVLGDSVYANTLVQRGRIYIRVSATGEKTYLARMIASVESSLAQKSPSEVSADKLAAKLLKLGTLLTAGTFLLTGSWLRAFSVMIVMSCPCATILAASTAISAGIARGAKEGILIKGGAYLEAVSQSDVFCFDKTGTLTTGVPHVIGSVCAPDVSYESLLYYAALAEHHNSHPIGIAITKAAHLIGFTCKEENPSEIYAGLGVLLHDKAGEILVGNAKWMEQNAIDIASFKRKSKKSLQEGKSVVYVALNQKALGFLSLEHEVREGTLAMLQGLRKRGVKHLVLLSGDEEVVARSFAQTYGFDEIHANVMPEEKASVIEALKERYKSVVMVGDGINDTLAMSKADVAISFASGGSEAAIEVSNIAITNSHPHDILKLYDLSAKSLGVVNQNYWIGTGTNLVGVGLAGVGLLSPVAAGAIHIGHTVGIMANSSRIAWSVDNNS</sequence>
<evidence type="ECO:0000256" key="7">
    <source>
        <dbReference type="ARBA" id="ARBA00022989"/>
    </source>
</evidence>
<dbReference type="InterPro" id="IPR051014">
    <property type="entry name" value="Cation_Transport_ATPase_IB"/>
</dbReference>
<feature type="domain" description="P-type ATPase A" evidence="12">
    <location>
        <begin position="224"/>
        <end position="321"/>
    </location>
</feature>
<dbReference type="GO" id="GO:0046872">
    <property type="term" value="F:metal ion binding"/>
    <property type="evidence" value="ECO:0007669"/>
    <property type="project" value="UniProtKB-KW"/>
</dbReference>
<dbReference type="NCBIfam" id="TIGR01525">
    <property type="entry name" value="ATPase-IB_hvy"/>
    <property type="match status" value="1"/>
</dbReference>
<dbReference type="SUPFAM" id="SSF81653">
    <property type="entry name" value="Calcium ATPase, transduction domain A"/>
    <property type="match status" value="1"/>
</dbReference>
<dbReference type="GO" id="GO:0016463">
    <property type="term" value="F:P-type zinc transporter activity"/>
    <property type="evidence" value="ECO:0007669"/>
    <property type="project" value="UniProtKB-EC"/>
</dbReference>
<dbReference type="SFLD" id="SFLDS00003">
    <property type="entry name" value="Haloacid_Dehalogenase"/>
    <property type="match status" value="1"/>
</dbReference>
<dbReference type="EC" id="7.2.2.12" evidence="9"/>
<dbReference type="PANTHER" id="PTHR48085:SF5">
    <property type="entry name" value="CADMIUM_ZINC-TRANSPORTING ATPASE HMA4-RELATED"/>
    <property type="match status" value="1"/>
</dbReference>
<dbReference type="SUPFAM" id="SSF81665">
    <property type="entry name" value="Calcium ATPase, transmembrane domain M"/>
    <property type="match status" value="1"/>
</dbReference>
<evidence type="ECO:0000256" key="10">
    <source>
        <dbReference type="ARBA" id="ARBA00047308"/>
    </source>
</evidence>
<dbReference type="KEGG" id="sba:Sulba_1604"/>
<dbReference type="EMBL" id="CP003333">
    <property type="protein sequence ID" value="AFL68892.1"/>
    <property type="molecule type" value="Genomic_DNA"/>
</dbReference>
<evidence type="ECO:0000256" key="2">
    <source>
        <dbReference type="ARBA" id="ARBA00004370"/>
    </source>
</evidence>
<dbReference type="PRINTS" id="PR00119">
    <property type="entry name" value="CATATPASE"/>
</dbReference>
<proteinExistence type="inferred from homology"/>
<feature type="transmembrane region" description="Helical" evidence="11">
    <location>
        <begin position="168"/>
        <end position="197"/>
    </location>
</feature>
<dbReference type="GO" id="GO:0005886">
    <property type="term" value="C:plasma membrane"/>
    <property type="evidence" value="ECO:0007669"/>
    <property type="project" value="UniProtKB-SubCell"/>
</dbReference>
<comment type="caution">
    <text evidence="11">Lacks conserved residue(s) required for the propagation of feature annotation.</text>
</comment>
<dbReference type="RefSeq" id="WP_014769770.1">
    <property type="nucleotide sequence ID" value="NC_018002.1"/>
</dbReference>
<dbReference type="InterPro" id="IPR023299">
    <property type="entry name" value="ATPase_P-typ_cyto_dom_N"/>
</dbReference>
<keyword evidence="4 11" id="KW-0812">Transmembrane</keyword>
<evidence type="ECO:0000259" key="12">
    <source>
        <dbReference type="Pfam" id="PF00122"/>
    </source>
</evidence>
<dbReference type="Gene3D" id="2.70.150.10">
    <property type="entry name" value="Calcium-transporting ATPase, cytoplasmic transduction domain A"/>
    <property type="match status" value="1"/>
</dbReference>
<evidence type="ECO:0000313" key="14">
    <source>
        <dbReference type="Proteomes" id="UP000006176"/>
    </source>
</evidence>
<dbReference type="AlphaFoldDB" id="I3XY68"/>
<keyword evidence="6" id="KW-1278">Translocase</keyword>
<comment type="subcellular location">
    <subcellularLocation>
        <location evidence="1">Cell envelope</location>
    </subcellularLocation>
    <subcellularLocation>
        <location evidence="11">Cell membrane</location>
    </subcellularLocation>
    <subcellularLocation>
        <location evidence="2">Membrane</location>
    </subcellularLocation>
</comment>
<keyword evidence="11" id="KW-0067">ATP-binding</keyword>
<dbReference type="NCBIfam" id="TIGR01494">
    <property type="entry name" value="ATPase_P-type"/>
    <property type="match status" value="1"/>
</dbReference>
<dbReference type="InterPro" id="IPR044492">
    <property type="entry name" value="P_typ_ATPase_HD_dom"/>
</dbReference>
<evidence type="ECO:0000256" key="1">
    <source>
        <dbReference type="ARBA" id="ARBA00004196"/>
    </source>
</evidence>
<evidence type="ECO:0000256" key="6">
    <source>
        <dbReference type="ARBA" id="ARBA00022967"/>
    </source>
</evidence>
<dbReference type="GO" id="GO:0030313">
    <property type="term" value="C:cell envelope"/>
    <property type="evidence" value="ECO:0007669"/>
    <property type="project" value="UniProtKB-SubCell"/>
</dbReference>
<dbReference type="Pfam" id="PF00122">
    <property type="entry name" value="E1-E2_ATPase"/>
    <property type="match status" value="1"/>
</dbReference>
<keyword evidence="14" id="KW-1185">Reference proteome</keyword>
<keyword evidence="7 11" id="KW-1133">Transmembrane helix</keyword>
<evidence type="ECO:0000256" key="8">
    <source>
        <dbReference type="ARBA" id="ARBA00023136"/>
    </source>
</evidence>
<dbReference type="InterPro" id="IPR036412">
    <property type="entry name" value="HAD-like_sf"/>
</dbReference>
<protein>
    <recommendedName>
        <fullName evidence="9">P-type Zn(2+) transporter</fullName>
        <ecNumber evidence="9">7.2.2.12</ecNumber>
    </recommendedName>
</protein>
<dbReference type="InterPro" id="IPR023214">
    <property type="entry name" value="HAD_sf"/>
</dbReference>
<dbReference type="GO" id="GO:0005524">
    <property type="term" value="F:ATP binding"/>
    <property type="evidence" value="ECO:0007669"/>
    <property type="project" value="UniProtKB-UniRule"/>
</dbReference>
<evidence type="ECO:0000313" key="13">
    <source>
        <dbReference type="EMBL" id="AFL68892.1"/>
    </source>
</evidence>
<dbReference type="STRING" id="760154.Sulba_1604"/>
<dbReference type="SFLD" id="SFLDG00002">
    <property type="entry name" value="C1.7:_P-type_atpase_like"/>
    <property type="match status" value="1"/>
</dbReference>
<evidence type="ECO:0000256" key="3">
    <source>
        <dbReference type="ARBA" id="ARBA00006024"/>
    </source>
</evidence>
<dbReference type="Pfam" id="PF00702">
    <property type="entry name" value="Hydrolase"/>
    <property type="match status" value="1"/>
</dbReference>
<dbReference type="eggNOG" id="COG2217">
    <property type="taxonomic scope" value="Bacteria"/>
</dbReference>
<gene>
    <name evidence="13" type="ordered locus">Sulba_1604</name>
</gene>
<keyword evidence="11" id="KW-0547">Nucleotide-binding</keyword>
<accession>I3XY68</accession>
<name>I3XY68_SULBS</name>
<dbReference type="Gene3D" id="3.40.50.1000">
    <property type="entry name" value="HAD superfamily/HAD-like"/>
    <property type="match status" value="1"/>
</dbReference>
<evidence type="ECO:0000256" key="4">
    <source>
        <dbReference type="ARBA" id="ARBA00022692"/>
    </source>
</evidence>
<dbReference type="SUPFAM" id="SSF56784">
    <property type="entry name" value="HAD-like"/>
    <property type="match status" value="1"/>
</dbReference>
<keyword evidence="8 11" id="KW-0472">Membrane</keyword>
<dbReference type="Gene3D" id="3.40.1110.10">
    <property type="entry name" value="Calcium-transporting ATPase, cytoplasmic domain N"/>
    <property type="match status" value="1"/>
</dbReference>
<keyword evidence="5 11" id="KW-0479">Metal-binding</keyword>
<dbReference type="GO" id="GO:0016887">
    <property type="term" value="F:ATP hydrolysis activity"/>
    <property type="evidence" value="ECO:0007669"/>
    <property type="project" value="InterPro"/>
</dbReference>
<dbReference type="SFLD" id="SFLDF00027">
    <property type="entry name" value="p-type_atpase"/>
    <property type="match status" value="1"/>
</dbReference>
<dbReference type="InterPro" id="IPR001757">
    <property type="entry name" value="P_typ_ATPase"/>
</dbReference>
<dbReference type="InterPro" id="IPR059000">
    <property type="entry name" value="ATPase_P-type_domA"/>
</dbReference>
<comment type="similarity">
    <text evidence="3 11">Belongs to the cation transport ATPase (P-type) (TC 3.A.3) family. Type IB subfamily.</text>
</comment>
<organism evidence="13 14">
    <name type="scientific">Sulfurospirillum barnesii (strain ATCC 700032 / DSM 10660 / SES-3)</name>
    <dbReference type="NCBI Taxonomy" id="760154"/>
    <lineage>
        <taxon>Bacteria</taxon>
        <taxon>Pseudomonadati</taxon>
        <taxon>Campylobacterota</taxon>
        <taxon>Epsilonproteobacteria</taxon>
        <taxon>Campylobacterales</taxon>
        <taxon>Sulfurospirillaceae</taxon>
        <taxon>Sulfurospirillum</taxon>
    </lineage>
</organism>
<feature type="transmembrane region" description="Helical" evidence="11">
    <location>
        <begin position="112"/>
        <end position="132"/>
    </location>
</feature>
<dbReference type="PATRIC" id="fig|760154.4.peg.1607"/>
<evidence type="ECO:0000256" key="9">
    <source>
        <dbReference type="ARBA" id="ARBA00039097"/>
    </source>
</evidence>
<dbReference type="PROSITE" id="PS00154">
    <property type="entry name" value="ATPASE_E1_E2"/>
    <property type="match status" value="1"/>
</dbReference>
<evidence type="ECO:0000256" key="11">
    <source>
        <dbReference type="RuleBase" id="RU362081"/>
    </source>
</evidence>
<reference evidence="13 14" key="1">
    <citation type="submission" date="2012-06" db="EMBL/GenBank/DDBJ databases">
        <title>Complete sequence of Sulfurospirillum barnesii SES-3.</title>
        <authorList>
            <consortium name="US DOE Joint Genome Institute"/>
            <person name="Lucas S."/>
            <person name="Han J."/>
            <person name="Lapidus A."/>
            <person name="Cheng J.-F."/>
            <person name="Goodwin L."/>
            <person name="Pitluck S."/>
            <person name="Peters L."/>
            <person name="Ovchinnikova G."/>
            <person name="Lu M."/>
            <person name="Detter J.C."/>
            <person name="Han C."/>
            <person name="Tapia R."/>
            <person name="Land M."/>
            <person name="Hauser L."/>
            <person name="Kyrpides N."/>
            <person name="Ivanova N."/>
            <person name="Pagani I."/>
            <person name="Stolz J."/>
            <person name="Arkin A."/>
            <person name="Dehal P."/>
            <person name="Oremland R."/>
            <person name="Saltikov C."/>
            <person name="Basu P."/>
            <person name="Hollibaugh J."/>
            <person name="Newman D."/>
            <person name="Stolyar S."/>
            <person name="Hazen T."/>
            <person name="Woyke T."/>
        </authorList>
    </citation>
    <scope>NUCLEOTIDE SEQUENCE [LARGE SCALE GENOMIC DNA]</scope>
    <source>
        <strain evidence="14">ATCC 700032 / DSM 10660 / SES-3</strain>
    </source>
</reference>
<feature type="transmembrane region" description="Helical" evidence="11">
    <location>
        <begin position="138"/>
        <end position="156"/>
    </location>
</feature>
<dbReference type="InterPro" id="IPR018303">
    <property type="entry name" value="ATPase_P-typ_P_site"/>
</dbReference>
<dbReference type="HOGENOM" id="CLU_001771_6_3_7"/>